<gene>
    <name evidence="3" type="ORF">ACFQGP_02180</name>
</gene>
<evidence type="ECO:0000313" key="4">
    <source>
        <dbReference type="Proteomes" id="UP001596289"/>
    </source>
</evidence>
<dbReference type="Pfam" id="PF09524">
    <property type="entry name" value="Phg_2220_C"/>
    <property type="match status" value="1"/>
</dbReference>
<feature type="region of interest" description="Disordered" evidence="1">
    <location>
        <begin position="122"/>
        <end position="142"/>
    </location>
</feature>
<dbReference type="InterPro" id="IPR011741">
    <property type="entry name" value="Phg_2220_C"/>
</dbReference>
<organism evidence="3 4">
    <name type="scientific">Loigolactobacillus jiayinensis</name>
    <dbReference type="NCBI Taxonomy" id="2486016"/>
    <lineage>
        <taxon>Bacteria</taxon>
        <taxon>Bacillati</taxon>
        <taxon>Bacillota</taxon>
        <taxon>Bacilli</taxon>
        <taxon>Lactobacillales</taxon>
        <taxon>Lactobacillaceae</taxon>
        <taxon>Loigolactobacillus</taxon>
    </lineage>
</organism>
<dbReference type="RefSeq" id="WP_125553081.1">
    <property type="nucleotide sequence ID" value="NZ_JBHSSL010000018.1"/>
</dbReference>
<comment type="caution">
    <text evidence="3">The sequence shown here is derived from an EMBL/GenBank/DDBJ whole genome shotgun (WGS) entry which is preliminary data.</text>
</comment>
<feature type="compositionally biased region" description="Pro residues" evidence="1">
    <location>
        <begin position="128"/>
        <end position="142"/>
    </location>
</feature>
<evidence type="ECO:0000313" key="3">
    <source>
        <dbReference type="EMBL" id="MFC6169383.1"/>
    </source>
</evidence>
<dbReference type="Proteomes" id="UP001596289">
    <property type="component" value="Unassembled WGS sequence"/>
</dbReference>
<evidence type="ECO:0000256" key="1">
    <source>
        <dbReference type="SAM" id="MobiDB-lite"/>
    </source>
</evidence>
<keyword evidence="4" id="KW-1185">Reference proteome</keyword>
<feature type="domain" description="Phage conserved hypothetical protein C-terminal" evidence="2">
    <location>
        <begin position="170"/>
        <end position="239"/>
    </location>
</feature>
<sequence length="299" mass="34081">MPTQSEIHVIIPINIFQQPEFTKLHELTKAGRYTTLLAFWVKLLFKAAELQHDGLLFVEPDKPLSIRAIARWNDFQHDERVPPLLQLLCTCKLIAPAANGQYRICHWERFFVAKDTAHGRPSRFYDPQKPPTAQPAPQPPVPLPANVTPLALQKYTPEQRAKLAASSHRILAYLQQQSGKAFTDTVATQVLLAALFEQKVTVKQIKRVIDWKCHDWYGGDYWKFVRPQTLFGPKFKQYLLEAPPPPHVQPAARLTKQQYLRDLYQLSCGDVNMVLLRAADEAVTVTKAEVEAIGHELGY</sequence>
<protein>
    <submittedName>
        <fullName evidence="3">Conserved phage C-terminal domain-containing protein</fullName>
    </submittedName>
</protein>
<name>A0ABW1RC84_9LACO</name>
<dbReference type="EMBL" id="JBHSSL010000018">
    <property type="protein sequence ID" value="MFC6169383.1"/>
    <property type="molecule type" value="Genomic_DNA"/>
</dbReference>
<proteinExistence type="predicted"/>
<accession>A0ABW1RC84</accession>
<reference evidence="4" key="1">
    <citation type="journal article" date="2019" name="Int. J. Syst. Evol. Microbiol.">
        <title>The Global Catalogue of Microorganisms (GCM) 10K type strain sequencing project: providing services to taxonomists for standard genome sequencing and annotation.</title>
        <authorList>
            <consortium name="The Broad Institute Genomics Platform"/>
            <consortium name="The Broad Institute Genome Sequencing Center for Infectious Disease"/>
            <person name="Wu L."/>
            <person name="Ma J."/>
        </authorList>
    </citation>
    <scope>NUCLEOTIDE SEQUENCE [LARGE SCALE GENOMIC DNA]</scope>
    <source>
        <strain evidence="4">CCM 8904</strain>
    </source>
</reference>
<evidence type="ECO:0000259" key="2">
    <source>
        <dbReference type="Pfam" id="PF09524"/>
    </source>
</evidence>